<evidence type="ECO:0000313" key="6">
    <source>
        <dbReference type="EMBL" id="MBL1103495.1"/>
    </source>
</evidence>
<name>A0ABS1NUL2_9ACTN</name>
<sequence>MPEASQTVTDSRLVRLGYHGSTTVVSDIIRLAGRDEAAVRLSEYDIGDPFAEVRAGRQDVMIAKFAVREPDLFTTRTLTEDARAVVVAADHPLAARDHVSVEDVAAYDCFDRPGDFPAYVWDEVVPPHTPAGRPLHRRHRVSTVPEMMRLVATGAGVHLSVISLADLAPAGVRVVPVHDLPPAPVTLAWPRERELPSHIRDFIAAAEQEAAR</sequence>
<dbReference type="InterPro" id="IPR005119">
    <property type="entry name" value="LysR_subst-bd"/>
</dbReference>
<dbReference type="PANTHER" id="PTHR30346:SF0">
    <property type="entry name" value="HCA OPERON TRANSCRIPTIONAL ACTIVATOR HCAR"/>
    <property type="match status" value="1"/>
</dbReference>
<dbReference type="Pfam" id="PF03466">
    <property type="entry name" value="LysR_substrate"/>
    <property type="match status" value="1"/>
</dbReference>
<keyword evidence="2" id="KW-0805">Transcription regulation</keyword>
<feature type="domain" description="LysR substrate-binding" evidence="5">
    <location>
        <begin position="37"/>
        <end position="210"/>
    </location>
</feature>
<evidence type="ECO:0000256" key="2">
    <source>
        <dbReference type="ARBA" id="ARBA00023015"/>
    </source>
</evidence>
<dbReference type="Gene3D" id="3.40.190.10">
    <property type="entry name" value="Periplasmic binding protein-like II"/>
    <property type="match status" value="2"/>
</dbReference>
<accession>A0ABS1NUL2</accession>
<organism evidence="6 7">
    <name type="scientific">Streptomyces musisoli</name>
    <dbReference type="NCBI Taxonomy" id="2802280"/>
    <lineage>
        <taxon>Bacteria</taxon>
        <taxon>Bacillati</taxon>
        <taxon>Actinomycetota</taxon>
        <taxon>Actinomycetes</taxon>
        <taxon>Kitasatosporales</taxon>
        <taxon>Streptomycetaceae</taxon>
        <taxon>Streptomyces</taxon>
    </lineage>
</organism>
<evidence type="ECO:0000259" key="5">
    <source>
        <dbReference type="Pfam" id="PF03466"/>
    </source>
</evidence>
<gene>
    <name evidence="6" type="ORF">JK361_02565</name>
</gene>
<keyword evidence="7" id="KW-1185">Reference proteome</keyword>
<comment type="caution">
    <text evidence="6">The sequence shown here is derived from an EMBL/GenBank/DDBJ whole genome shotgun (WGS) entry which is preliminary data.</text>
</comment>
<comment type="similarity">
    <text evidence="1">Belongs to the LysR transcriptional regulatory family.</text>
</comment>
<evidence type="ECO:0000256" key="4">
    <source>
        <dbReference type="ARBA" id="ARBA00023163"/>
    </source>
</evidence>
<keyword evidence="4" id="KW-0804">Transcription</keyword>
<evidence type="ECO:0000256" key="1">
    <source>
        <dbReference type="ARBA" id="ARBA00009437"/>
    </source>
</evidence>
<dbReference type="EMBL" id="JAERRH010000001">
    <property type="protein sequence ID" value="MBL1103495.1"/>
    <property type="molecule type" value="Genomic_DNA"/>
</dbReference>
<protein>
    <submittedName>
        <fullName evidence="6">LysR family transcriptional regulator</fullName>
    </submittedName>
</protein>
<dbReference type="RefSeq" id="WP_201813938.1">
    <property type="nucleotide sequence ID" value="NZ_JAERRH010000001.1"/>
</dbReference>
<dbReference type="PANTHER" id="PTHR30346">
    <property type="entry name" value="TRANSCRIPTIONAL DUAL REGULATOR HCAR-RELATED"/>
    <property type="match status" value="1"/>
</dbReference>
<evidence type="ECO:0000313" key="7">
    <source>
        <dbReference type="Proteomes" id="UP000621386"/>
    </source>
</evidence>
<proteinExistence type="inferred from homology"/>
<reference evidence="6 7" key="1">
    <citation type="submission" date="2021-01" db="EMBL/GenBank/DDBJ databases">
        <title>WGS of actinomycetes isolated from Thailand.</title>
        <authorList>
            <person name="Thawai C."/>
        </authorList>
    </citation>
    <scope>NUCLEOTIDE SEQUENCE [LARGE SCALE GENOMIC DNA]</scope>
    <source>
        <strain evidence="6 7">CH5-8</strain>
    </source>
</reference>
<keyword evidence="3" id="KW-0238">DNA-binding</keyword>
<evidence type="ECO:0000256" key="3">
    <source>
        <dbReference type="ARBA" id="ARBA00023125"/>
    </source>
</evidence>
<dbReference type="SUPFAM" id="SSF53850">
    <property type="entry name" value="Periplasmic binding protein-like II"/>
    <property type="match status" value="1"/>
</dbReference>
<dbReference type="Proteomes" id="UP000621386">
    <property type="component" value="Unassembled WGS sequence"/>
</dbReference>